<comment type="caution">
    <text evidence="2">The sequence shown here is derived from an EMBL/GenBank/DDBJ whole genome shotgun (WGS) entry which is preliminary data.</text>
</comment>
<keyword evidence="1" id="KW-1133">Transmembrane helix</keyword>
<keyword evidence="3" id="KW-1185">Reference proteome</keyword>
<gene>
    <name evidence="2" type="ORF">ACFQZ7_10365</name>
</gene>
<keyword evidence="1" id="KW-0812">Transmembrane</keyword>
<dbReference type="EMBL" id="JBHTIO010000044">
    <property type="protein sequence ID" value="MFD0898126.1"/>
    <property type="molecule type" value="Genomic_DNA"/>
</dbReference>
<accession>A0ABW3EGD9</accession>
<dbReference type="RefSeq" id="WP_137636408.1">
    <property type="nucleotide sequence ID" value="NZ_BJDN01000001.1"/>
</dbReference>
<keyword evidence="1" id="KW-0472">Membrane</keyword>
<protein>
    <submittedName>
        <fullName evidence="2">Uncharacterized protein</fullName>
    </submittedName>
</protein>
<organism evidence="2 3">
    <name type="scientific">Loigolactobacillus binensis</name>
    <dbReference type="NCBI Taxonomy" id="2559922"/>
    <lineage>
        <taxon>Bacteria</taxon>
        <taxon>Bacillati</taxon>
        <taxon>Bacillota</taxon>
        <taxon>Bacilli</taxon>
        <taxon>Lactobacillales</taxon>
        <taxon>Lactobacillaceae</taxon>
        <taxon>Loigolactobacillus</taxon>
    </lineage>
</organism>
<feature type="transmembrane region" description="Helical" evidence="1">
    <location>
        <begin position="43"/>
        <end position="63"/>
    </location>
</feature>
<dbReference type="Proteomes" id="UP001597104">
    <property type="component" value="Unassembled WGS sequence"/>
</dbReference>
<evidence type="ECO:0000256" key="1">
    <source>
        <dbReference type="SAM" id="Phobius"/>
    </source>
</evidence>
<reference evidence="3" key="1">
    <citation type="journal article" date="2019" name="Int. J. Syst. Evol. Microbiol.">
        <title>The Global Catalogue of Microorganisms (GCM) 10K type strain sequencing project: providing services to taxonomists for standard genome sequencing and annotation.</title>
        <authorList>
            <consortium name="The Broad Institute Genomics Platform"/>
            <consortium name="The Broad Institute Genome Sequencing Center for Infectious Disease"/>
            <person name="Wu L."/>
            <person name="Ma J."/>
        </authorList>
    </citation>
    <scope>NUCLEOTIDE SEQUENCE [LARGE SCALE GENOMIC DNA]</scope>
    <source>
        <strain evidence="3">CCM 8925</strain>
    </source>
</reference>
<sequence length="70" mass="7847">MEKNYWHKMVVLTGLTLIPSTISLTHAIKRLHSYDGLHKRNIAFLLAAGAAVTDISISHAISIHEDLKQR</sequence>
<evidence type="ECO:0000313" key="2">
    <source>
        <dbReference type="EMBL" id="MFD0898126.1"/>
    </source>
</evidence>
<proteinExistence type="predicted"/>
<evidence type="ECO:0000313" key="3">
    <source>
        <dbReference type="Proteomes" id="UP001597104"/>
    </source>
</evidence>
<name>A0ABW3EGD9_9LACO</name>